<dbReference type="RefSeq" id="WP_141989132.1">
    <property type="nucleotide sequence ID" value="NZ_VFRA01000001.1"/>
</dbReference>
<evidence type="ECO:0000313" key="2">
    <source>
        <dbReference type="Proteomes" id="UP000316560"/>
    </source>
</evidence>
<accession>A0A8H2PSU0</accession>
<dbReference type="EMBL" id="VFRA01000001">
    <property type="protein sequence ID" value="TQO18501.1"/>
    <property type="molecule type" value="Genomic_DNA"/>
</dbReference>
<reference evidence="1 2" key="1">
    <citation type="submission" date="2019-06" db="EMBL/GenBank/DDBJ databases">
        <title>Sequencing the genomes of 1000 actinobacteria strains.</title>
        <authorList>
            <person name="Klenk H.-P."/>
        </authorList>
    </citation>
    <scope>NUCLEOTIDE SEQUENCE [LARGE SCALE GENOMIC DNA]</scope>
    <source>
        <strain evidence="1 2">DSM 21947</strain>
    </source>
</reference>
<evidence type="ECO:0000313" key="1">
    <source>
        <dbReference type="EMBL" id="TQO18501.1"/>
    </source>
</evidence>
<sequence>MAGCLEECIGEAGEATAFAMLEGVQGAISLGSQTTTWVRDDVASGVLPGAHPLTGRDAVDLTGSNVLGPVRTDGPWAPTIVNRGGLTTARIAEVFASLFDPVRIIISGAVPAALEAAPADVLHIAPGARQALRG</sequence>
<dbReference type="Proteomes" id="UP000316560">
    <property type="component" value="Unassembled WGS sequence"/>
</dbReference>
<organism evidence="1 2">
    <name type="scientific">Rhodoglobus vestalii</name>
    <dbReference type="NCBI Taxonomy" id="193384"/>
    <lineage>
        <taxon>Bacteria</taxon>
        <taxon>Bacillati</taxon>
        <taxon>Actinomycetota</taxon>
        <taxon>Actinomycetes</taxon>
        <taxon>Micrococcales</taxon>
        <taxon>Microbacteriaceae</taxon>
        <taxon>Rhodoglobus</taxon>
    </lineage>
</organism>
<keyword evidence="2" id="KW-1185">Reference proteome</keyword>
<proteinExistence type="predicted"/>
<gene>
    <name evidence="1" type="ORF">FB472_0013</name>
</gene>
<dbReference type="AlphaFoldDB" id="A0A8H2PSU0"/>
<comment type="caution">
    <text evidence="1">The sequence shown here is derived from an EMBL/GenBank/DDBJ whole genome shotgun (WGS) entry which is preliminary data.</text>
</comment>
<name>A0A8H2PSU0_9MICO</name>
<protein>
    <submittedName>
        <fullName evidence="1">Uncharacterized protein</fullName>
    </submittedName>
</protein>